<reference evidence="1" key="1">
    <citation type="submission" date="2022-05" db="EMBL/GenBank/DDBJ databases">
        <title>Chromosome-level genome of Chaenocephalus aceratus.</title>
        <authorList>
            <person name="Park H."/>
        </authorList>
    </citation>
    <scope>NUCLEOTIDE SEQUENCE</scope>
    <source>
        <strain evidence="1">KU_202001</strain>
    </source>
</reference>
<proteinExistence type="predicted"/>
<organism evidence="1 2">
    <name type="scientific">Chaenocephalus aceratus</name>
    <name type="common">Blackfin icefish</name>
    <name type="synonym">Chaenichthys aceratus</name>
    <dbReference type="NCBI Taxonomy" id="36190"/>
    <lineage>
        <taxon>Eukaryota</taxon>
        <taxon>Metazoa</taxon>
        <taxon>Chordata</taxon>
        <taxon>Craniata</taxon>
        <taxon>Vertebrata</taxon>
        <taxon>Euteleostomi</taxon>
        <taxon>Actinopterygii</taxon>
        <taxon>Neopterygii</taxon>
        <taxon>Teleostei</taxon>
        <taxon>Neoteleostei</taxon>
        <taxon>Acanthomorphata</taxon>
        <taxon>Eupercaria</taxon>
        <taxon>Perciformes</taxon>
        <taxon>Notothenioidei</taxon>
        <taxon>Channichthyidae</taxon>
        <taxon>Chaenocephalus</taxon>
    </lineage>
</organism>
<dbReference type="EMBL" id="CM043785">
    <property type="protein sequence ID" value="KAI4832061.1"/>
    <property type="molecule type" value="Genomic_DNA"/>
</dbReference>
<sequence>MRGSRSRASAPASHPVSHAPAPAHAPPCRPGRGPRSVPGPGPDGPDGHHSCWSGSGFRSGPPKPTYQEPPRPTQAQPGPCNFEVRQFLDCATGQYDLSLCEGFSEALKQCKFSHGVTSLV</sequence>
<comment type="caution">
    <text evidence="1">The sequence shown here is derived from an EMBL/GenBank/DDBJ whole genome shotgun (WGS) entry which is preliminary data.</text>
</comment>
<evidence type="ECO:0000313" key="1">
    <source>
        <dbReference type="EMBL" id="KAI4832061.1"/>
    </source>
</evidence>
<name>A0ACB9XYE3_CHAAC</name>
<evidence type="ECO:0000313" key="2">
    <source>
        <dbReference type="Proteomes" id="UP001057452"/>
    </source>
</evidence>
<gene>
    <name evidence="1" type="ORF">KUCAC02_015045</name>
</gene>
<accession>A0ACB9XYE3</accession>
<protein>
    <submittedName>
        <fullName evidence="1">Uncharacterized protein</fullName>
    </submittedName>
</protein>
<dbReference type="Proteomes" id="UP001057452">
    <property type="component" value="Chromosome 1"/>
</dbReference>
<keyword evidence="2" id="KW-1185">Reference proteome</keyword>